<reference evidence="4" key="2">
    <citation type="journal article" date="2021" name="PeerJ">
        <title>Extensive microbial diversity within the chicken gut microbiome revealed by metagenomics and culture.</title>
        <authorList>
            <person name="Gilroy R."/>
            <person name="Ravi A."/>
            <person name="Getino M."/>
            <person name="Pursley I."/>
            <person name="Horton D.L."/>
            <person name="Alikhan N.F."/>
            <person name="Baker D."/>
            <person name="Gharbi K."/>
            <person name="Hall N."/>
            <person name="Watson M."/>
            <person name="Adriaenssens E.M."/>
            <person name="Foster-Nyarko E."/>
            <person name="Jarju S."/>
            <person name="Secka A."/>
            <person name="Antonio M."/>
            <person name="Oren A."/>
            <person name="Chaudhuri R.R."/>
            <person name="La Ragione R."/>
            <person name="Hildebrand F."/>
            <person name="Pallen M.J."/>
        </authorList>
    </citation>
    <scope>NUCLEOTIDE SEQUENCE</scope>
    <source>
        <strain evidence="4">23406</strain>
    </source>
</reference>
<dbReference type="PANTHER" id="PTHR43278">
    <property type="entry name" value="NAD(P)H-DEPENDENT FMN-CONTAINING OXIDOREDUCTASE YWQN-RELATED"/>
    <property type="match status" value="1"/>
</dbReference>
<evidence type="ECO:0000313" key="4">
    <source>
        <dbReference type="EMBL" id="HIV00701.1"/>
    </source>
</evidence>
<evidence type="ECO:0000313" key="5">
    <source>
        <dbReference type="Proteomes" id="UP000886891"/>
    </source>
</evidence>
<keyword evidence="1" id="KW-0285">Flavoprotein</keyword>
<dbReference type="GO" id="GO:0010181">
    <property type="term" value="F:FMN binding"/>
    <property type="evidence" value="ECO:0007669"/>
    <property type="project" value="InterPro"/>
</dbReference>
<keyword evidence="2" id="KW-0288">FMN</keyword>
<protein>
    <submittedName>
        <fullName evidence="4">Flavodoxin family protein</fullName>
    </submittedName>
</protein>
<gene>
    <name evidence="4" type="ORF">IAB14_06285</name>
</gene>
<dbReference type="GO" id="GO:0016651">
    <property type="term" value="F:oxidoreductase activity, acting on NAD(P)H"/>
    <property type="evidence" value="ECO:0007669"/>
    <property type="project" value="UniProtKB-ARBA"/>
</dbReference>
<name>A0A9D1SYH2_9FIRM</name>
<dbReference type="Pfam" id="PF03358">
    <property type="entry name" value="FMN_red"/>
    <property type="match status" value="1"/>
</dbReference>
<dbReference type="SUPFAM" id="SSF52218">
    <property type="entry name" value="Flavoproteins"/>
    <property type="match status" value="1"/>
</dbReference>
<sequence>MKNIVIVSSTYRSGGNSECLAEAFAKGAKEAGNEVKILYLKEIDLKFCIGCLSCLKSGKCVLNDGINDILPVVQNADVLVFATPVYYYAMSGQLKTFLDRLNPLYGRDNRFKEIYLLATAAENAKEAVDGTVRGVQGWIDCFEGVTLKEVVYGVGVERAGEVRNTPALMQAYRAGLTV</sequence>
<dbReference type="InterPro" id="IPR005025">
    <property type="entry name" value="FMN_Rdtase-like_dom"/>
</dbReference>
<dbReference type="InterPro" id="IPR008254">
    <property type="entry name" value="Flavodoxin/NO_synth"/>
</dbReference>
<dbReference type="PROSITE" id="PS50902">
    <property type="entry name" value="FLAVODOXIN_LIKE"/>
    <property type="match status" value="1"/>
</dbReference>
<dbReference type="InterPro" id="IPR051796">
    <property type="entry name" value="ISF_SsuE-like"/>
</dbReference>
<evidence type="ECO:0000256" key="2">
    <source>
        <dbReference type="ARBA" id="ARBA00022643"/>
    </source>
</evidence>
<dbReference type="InterPro" id="IPR029039">
    <property type="entry name" value="Flavoprotein-like_sf"/>
</dbReference>
<evidence type="ECO:0000256" key="1">
    <source>
        <dbReference type="ARBA" id="ARBA00022630"/>
    </source>
</evidence>
<proteinExistence type="predicted"/>
<dbReference type="Proteomes" id="UP000886891">
    <property type="component" value="Unassembled WGS sequence"/>
</dbReference>
<dbReference type="Gene3D" id="3.40.50.360">
    <property type="match status" value="1"/>
</dbReference>
<reference evidence="4" key="1">
    <citation type="submission" date="2020-10" db="EMBL/GenBank/DDBJ databases">
        <authorList>
            <person name="Gilroy R."/>
        </authorList>
    </citation>
    <scope>NUCLEOTIDE SEQUENCE</scope>
    <source>
        <strain evidence="4">23406</strain>
    </source>
</reference>
<dbReference type="PANTHER" id="PTHR43278:SF2">
    <property type="entry name" value="IRON-SULFUR FLAVOPROTEIN"/>
    <property type="match status" value="1"/>
</dbReference>
<dbReference type="AlphaFoldDB" id="A0A9D1SYH2"/>
<comment type="caution">
    <text evidence="4">The sequence shown here is derived from an EMBL/GenBank/DDBJ whole genome shotgun (WGS) entry which is preliminary data.</text>
</comment>
<feature type="domain" description="Flavodoxin-like" evidence="3">
    <location>
        <begin position="6"/>
        <end position="178"/>
    </location>
</feature>
<dbReference type="EMBL" id="DVOH01000050">
    <property type="protein sequence ID" value="HIV00701.1"/>
    <property type="molecule type" value="Genomic_DNA"/>
</dbReference>
<organism evidence="4 5">
    <name type="scientific">Candidatus Stercoripulliclostridium merdipullorum</name>
    <dbReference type="NCBI Taxonomy" id="2840952"/>
    <lineage>
        <taxon>Bacteria</taxon>
        <taxon>Bacillati</taxon>
        <taxon>Bacillota</taxon>
        <taxon>Clostridia</taxon>
        <taxon>Eubacteriales</taxon>
        <taxon>Candidatus Stercoripulliclostridium</taxon>
    </lineage>
</organism>
<accession>A0A9D1SYH2</accession>
<evidence type="ECO:0000259" key="3">
    <source>
        <dbReference type="PROSITE" id="PS50902"/>
    </source>
</evidence>